<feature type="signal peptide" evidence="4">
    <location>
        <begin position="1"/>
        <end position="19"/>
    </location>
</feature>
<dbReference type="SMART" id="SM00733">
    <property type="entry name" value="Mterf"/>
    <property type="match status" value="6"/>
</dbReference>
<dbReference type="InterPro" id="IPR038538">
    <property type="entry name" value="MTERF_sf"/>
</dbReference>
<keyword evidence="5" id="KW-1185">Reference proteome</keyword>
<sequence>MALPPPLLLLLRKLKPILAHSLHLSTTSSSHAVPPPETAHFMVRYLISSIGLSPEEALKASGTLPASLQSPKNPDSVLRFLKEAGLTPAHIKTLISWHPRLLCASVRKTLAPRASELESDGFAGQMLVQLLRSNPYALSLNGVLPRLRFWRAFLGGDERNLLRALKRNRTLINYDIDRKITPNITLLRSYGLSNEDIATVIMRVNGFILRNPDSMKALIEQTEELGFPRGSGMFVQGLSVVAMLKRETLEEKMELFRSFGWSEADVLAAVKKNPNILTLSGQNVRLKMKFLEGQVGCLQSYIKLRPSLLAYSLEKRLQPRHALLQTLKSEKLIKKDLDFNAVVALSEKRFVDKFILRHKEQVPNLHQTYTDACAGRIPV</sequence>
<evidence type="ECO:0000313" key="5">
    <source>
        <dbReference type="Proteomes" id="UP000228380"/>
    </source>
</evidence>
<protein>
    <submittedName>
        <fullName evidence="6">Uncharacterized protein LOC103712027</fullName>
    </submittedName>
</protein>
<dbReference type="GO" id="GO:0006353">
    <property type="term" value="P:DNA-templated transcription termination"/>
    <property type="evidence" value="ECO:0007669"/>
    <property type="project" value="UniProtKB-KW"/>
</dbReference>
<evidence type="ECO:0000256" key="4">
    <source>
        <dbReference type="SAM" id="SignalP"/>
    </source>
</evidence>
<proteinExistence type="inferred from homology"/>
<evidence type="ECO:0000256" key="1">
    <source>
        <dbReference type="ARBA" id="ARBA00007692"/>
    </source>
</evidence>
<dbReference type="Gene3D" id="1.25.70.10">
    <property type="entry name" value="Transcription termination factor 3, mitochondrial"/>
    <property type="match status" value="1"/>
</dbReference>
<name>A0A8B7CD26_PHODC</name>
<keyword evidence="2" id="KW-0805">Transcription regulation</keyword>
<dbReference type="GO" id="GO:0003676">
    <property type="term" value="F:nucleic acid binding"/>
    <property type="evidence" value="ECO:0007669"/>
    <property type="project" value="InterPro"/>
</dbReference>
<feature type="chain" id="PRO_5034452010" evidence="4">
    <location>
        <begin position="20"/>
        <end position="379"/>
    </location>
</feature>
<comment type="similarity">
    <text evidence="1">Belongs to the mTERF family.</text>
</comment>
<dbReference type="InterPro" id="IPR003690">
    <property type="entry name" value="MTERF"/>
</dbReference>
<dbReference type="AlphaFoldDB" id="A0A8B7CD26"/>
<keyword evidence="4" id="KW-0732">Signal</keyword>
<keyword evidence="2" id="KW-0806">Transcription termination</keyword>
<keyword evidence="3" id="KW-0809">Transit peptide</keyword>
<dbReference type="KEGG" id="pda:103712027"/>
<evidence type="ECO:0000313" key="6">
    <source>
        <dbReference type="RefSeq" id="XP_008796621.2"/>
    </source>
</evidence>
<reference evidence="6" key="1">
    <citation type="submission" date="2025-08" db="UniProtKB">
        <authorList>
            <consortium name="RefSeq"/>
        </authorList>
    </citation>
    <scope>IDENTIFICATION</scope>
    <source>
        <tissue evidence="6">Young leaves</tissue>
    </source>
</reference>
<dbReference type="PANTHER" id="PTHR13068:SF236">
    <property type="entry name" value="OS02G0749800 PROTEIN"/>
    <property type="match status" value="1"/>
</dbReference>
<dbReference type="Proteomes" id="UP000228380">
    <property type="component" value="Unplaced"/>
</dbReference>
<keyword evidence="2" id="KW-0804">Transcription</keyword>
<dbReference type="FunFam" id="1.25.70.10:FF:000001">
    <property type="entry name" value="Mitochondrial transcription termination factor-like"/>
    <property type="match status" value="1"/>
</dbReference>
<dbReference type="GeneID" id="103712027"/>
<gene>
    <name evidence="6" type="primary">LOC103712027</name>
</gene>
<evidence type="ECO:0000256" key="2">
    <source>
        <dbReference type="ARBA" id="ARBA00022472"/>
    </source>
</evidence>
<evidence type="ECO:0000256" key="3">
    <source>
        <dbReference type="ARBA" id="ARBA00022946"/>
    </source>
</evidence>
<accession>A0A8B7CD26</accession>
<organism evidence="5 6">
    <name type="scientific">Phoenix dactylifera</name>
    <name type="common">Date palm</name>
    <dbReference type="NCBI Taxonomy" id="42345"/>
    <lineage>
        <taxon>Eukaryota</taxon>
        <taxon>Viridiplantae</taxon>
        <taxon>Streptophyta</taxon>
        <taxon>Embryophyta</taxon>
        <taxon>Tracheophyta</taxon>
        <taxon>Spermatophyta</taxon>
        <taxon>Magnoliopsida</taxon>
        <taxon>Liliopsida</taxon>
        <taxon>Arecaceae</taxon>
        <taxon>Coryphoideae</taxon>
        <taxon>Phoeniceae</taxon>
        <taxon>Phoenix</taxon>
    </lineage>
</organism>
<dbReference type="RefSeq" id="XP_008796621.2">
    <property type="nucleotide sequence ID" value="XM_008798399.4"/>
</dbReference>
<dbReference type="OrthoDB" id="641315at2759"/>
<dbReference type="Pfam" id="PF02536">
    <property type="entry name" value="mTERF"/>
    <property type="match status" value="2"/>
</dbReference>
<dbReference type="PANTHER" id="PTHR13068">
    <property type="entry name" value="CGI-12 PROTEIN-RELATED"/>
    <property type="match status" value="1"/>
</dbReference>